<dbReference type="Proteomes" id="UP000216001">
    <property type="component" value="Unassembled WGS sequence"/>
</dbReference>
<dbReference type="AlphaFoldDB" id="A0A264VRS4"/>
<evidence type="ECO:0000313" key="2">
    <source>
        <dbReference type="Proteomes" id="UP000216001"/>
    </source>
</evidence>
<accession>A0A264VRS4</accession>
<comment type="caution">
    <text evidence="1">The sequence shown here is derived from an EMBL/GenBank/DDBJ whole genome shotgun (WGS) entry which is preliminary data.</text>
</comment>
<gene>
    <name evidence="1" type="ORF">CHI95_13275</name>
</gene>
<sequence length="67" mass="7494">MKIRTIKGDTIDEICWRFYGRTTGMTEAVLLANPNLAEQGAVLPAGLLIELPEITEEPVQPLIQLWD</sequence>
<dbReference type="STRING" id="587.RB151_043720"/>
<reference evidence="1 2" key="1">
    <citation type="submission" date="2017-07" db="EMBL/GenBank/DDBJ databases">
        <title>blaIMP-27 on transferable plasmids in Proteus mirabilis and Providencia rettgeri.</title>
        <authorList>
            <person name="Potter R."/>
        </authorList>
    </citation>
    <scope>NUCLEOTIDE SEQUENCE [LARGE SCALE GENOMIC DNA]</scope>
    <source>
        <strain evidence="1 2">PR1</strain>
    </source>
</reference>
<dbReference type="EMBL" id="NOWC01000015">
    <property type="protein sequence ID" value="OZS74060.1"/>
    <property type="molecule type" value="Genomic_DNA"/>
</dbReference>
<organism evidence="1 2">
    <name type="scientific">Providencia rettgeri</name>
    <dbReference type="NCBI Taxonomy" id="587"/>
    <lineage>
        <taxon>Bacteria</taxon>
        <taxon>Pseudomonadati</taxon>
        <taxon>Pseudomonadota</taxon>
        <taxon>Gammaproteobacteria</taxon>
        <taxon>Enterobacterales</taxon>
        <taxon>Morganellaceae</taxon>
        <taxon>Providencia</taxon>
    </lineage>
</organism>
<dbReference type="OrthoDB" id="8759063at2"/>
<dbReference type="RefSeq" id="WP_094961865.1">
    <property type="nucleotide sequence ID" value="NZ_ABFNOU020000001.1"/>
</dbReference>
<dbReference type="Pfam" id="PF05489">
    <property type="entry name" value="Phage_tail_X"/>
    <property type="match status" value="1"/>
</dbReference>
<evidence type="ECO:0000313" key="1">
    <source>
        <dbReference type="EMBL" id="OZS74060.1"/>
    </source>
</evidence>
<protein>
    <submittedName>
        <fullName evidence="1">Phage tail protein</fullName>
    </submittedName>
</protein>
<name>A0A264VRS4_PRORE</name>
<dbReference type="InterPro" id="IPR008861">
    <property type="entry name" value="GpX-like"/>
</dbReference>
<proteinExistence type="predicted"/>